<reference evidence="3" key="1">
    <citation type="submission" date="2021-01" db="EMBL/GenBank/DDBJ databases">
        <title>Marivirga sp. nov., isolated from intertidal surface sediments.</title>
        <authorList>
            <person name="Zhang M."/>
        </authorList>
    </citation>
    <scope>NUCLEOTIDE SEQUENCE</scope>
    <source>
        <strain evidence="3">SM1354</strain>
    </source>
</reference>
<protein>
    <submittedName>
        <fullName evidence="3">Aspartyl protease family protein</fullName>
    </submittedName>
</protein>
<dbReference type="RefSeq" id="WP_201918058.1">
    <property type="nucleotide sequence ID" value="NZ_JAERQG010000001.1"/>
</dbReference>
<keyword evidence="4" id="KW-1185">Reference proteome</keyword>
<evidence type="ECO:0000256" key="1">
    <source>
        <dbReference type="ARBA" id="ARBA00022801"/>
    </source>
</evidence>
<sequence length="419" mass="47943">MPKVIKSYLLVFLLIICFEQSALSQNQQMKFGFEINDQKRSVSIPFKLINNLMVVDVLFQGVVPLKFIIDTGVTNTVLIEKIYADVLDIEPDRKMTLVGAAGGKEVEAFIVNSVNINLKGITGTHIPLLVLADDYLKLEESMGIKVHGILGYDLFKNFIVKIDYPNRTITFFNHKSFNKKLWWYRSIPLKVENTKPYIFQQVKLKDSTTIKAKLMIDTGASHSLMLHQNRDSSINIPLKNIRDILGAGIAGSIEGHVGRIDHMNILDYQLEEVIARFPDKGSYSEVIENTGRHGTLGGGVLRRFNIYLNYRDEVLYLKKNKYFKEAFDYDMSGLSIIAKGELFLRPYYEVEEVRENTPASNAGVKEKDVIISLNGYMGEDLDLSRINDILTSKEGRKIRLKVRRNEEILLFEFRLEKFI</sequence>
<dbReference type="GO" id="GO:0006508">
    <property type="term" value="P:proteolysis"/>
    <property type="evidence" value="ECO:0007669"/>
    <property type="project" value="UniProtKB-KW"/>
</dbReference>
<dbReference type="Gene3D" id="2.40.70.10">
    <property type="entry name" value="Acid Proteases"/>
    <property type="match status" value="2"/>
</dbReference>
<name>A0A937DJ35_9BACT</name>
<accession>A0A937DJ35</accession>
<dbReference type="AlphaFoldDB" id="A0A937DJ35"/>
<dbReference type="InterPro" id="IPR001995">
    <property type="entry name" value="Peptidase_A2_cat"/>
</dbReference>
<dbReference type="PROSITE" id="PS50175">
    <property type="entry name" value="ASP_PROT_RETROV"/>
    <property type="match status" value="1"/>
</dbReference>
<dbReference type="EMBL" id="JAERQG010000001">
    <property type="protein sequence ID" value="MBL0764464.1"/>
    <property type="molecule type" value="Genomic_DNA"/>
</dbReference>
<gene>
    <name evidence="3" type="ORF">JKP34_04310</name>
</gene>
<dbReference type="GO" id="GO:0004190">
    <property type="term" value="F:aspartic-type endopeptidase activity"/>
    <property type="evidence" value="ECO:0007669"/>
    <property type="project" value="InterPro"/>
</dbReference>
<feature type="domain" description="Peptidase A2" evidence="2">
    <location>
        <begin position="65"/>
        <end position="154"/>
    </location>
</feature>
<evidence type="ECO:0000313" key="4">
    <source>
        <dbReference type="Proteomes" id="UP000642920"/>
    </source>
</evidence>
<organism evidence="3 4">
    <name type="scientific">Marivirga atlantica</name>
    <dbReference type="NCBI Taxonomy" id="1548457"/>
    <lineage>
        <taxon>Bacteria</taxon>
        <taxon>Pseudomonadati</taxon>
        <taxon>Bacteroidota</taxon>
        <taxon>Cytophagia</taxon>
        <taxon>Cytophagales</taxon>
        <taxon>Marivirgaceae</taxon>
        <taxon>Marivirga</taxon>
    </lineage>
</organism>
<dbReference type="InterPro" id="IPR036034">
    <property type="entry name" value="PDZ_sf"/>
</dbReference>
<dbReference type="InterPro" id="IPR021109">
    <property type="entry name" value="Peptidase_aspartic_dom_sf"/>
</dbReference>
<proteinExistence type="predicted"/>
<dbReference type="SUPFAM" id="SSF50156">
    <property type="entry name" value="PDZ domain-like"/>
    <property type="match status" value="1"/>
</dbReference>
<dbReference type="Proteomes" id="UP000642920">
    <property type="component" value="Unassembled WGS sequence"/>
</dbReference>
<dbReference type="Pfam" id="PF13180">
    <property type="entry name" value="PDZ_2"/>
    <property type="match status" value="1"/>
</dbReference>
<dbReference type="Gene3D" id="2.30.42.10">
    <property type="match status" value="1"/>
</dbReference>
<keyword evidence="1" id="KW-0378">Hydrolase</keyword>
<keyword evidence="3" id="KW-0645">Protease</keyword>
<evidence type="ECO:0000313" key="3">
    <source>
        <dbReference type="EMBL" id="MBL0764464.1"/>
    </source>
</evidence>
<comment type="caution">
    <text evidence="3">The sequence shown here is derived from an EMBL/GenBank/DDBJ whole genome shotgun (WGS) entry which is preliminary data.</text>
</comment>
<dbReference type="InterPro" id="IPR001478">
    <property type="entry name" value="PDZ"/>
</dbReference>
<dbReference type="SMART" id="SM00228">
    <property type="entry name" value="PDZ"/>
    <property type="match status" value="1"/>
</dbReference>
<dbReference type="Pfam" id="PF13650">
    <property type="entry name" value="Asp_protease_2"/>
    <property type="match status" value="1"/>
</dbReference>
<evidence type="ECO:0000259" key="2">
    <source>
        <dbReference type="PROSITE" id="PS50175"/>
    </source>
</evidence>
<dbReference type="SUPFAM" id="SSF50630">
    <property type="entry name" value="Acid proteases"/>
    <property type="match status" value="1"/>
</dbReference>